<proteinExistence type="predicted"/>
<evidence type="ECO:0000313" key="3">
    <source>
        <dbReference type="Proteomes" id="UP001356427"/>
    </source>
</evidence>
<keyword evidence="3" id="KW-1185">Reference proteome</keyword>
<reference evidence="2 3" key="1">
    <citation type="submission" date="2021-04" db="EMBL/GenBank/DDBJ databases">
        <authorList>
            <person name="De Guttry C."/>
            <person name="Zahm M."/>
            <person name="Klopp C."/>
            <person name="Cabau C."/>
            <person name="Louis A."/>
            <person name="Berthelot C."/>
            <person name="Parey E."/>
            <person name="Roest Crollius H."/>
            <person name="Montfort J."/>
            <person name="Robinson-Rechavi M."/>
            <person name="Bucao C."/>
            <person name="Bouchez O."/>
            <person name="Gislard M."/>
            <person name="Lluch J."/>
            <person name="Milhes M."/>
            <person name="Lampietro C."/>
            <person name="Lopez Roques C."/>
            <person name="Donnadieu C."/>
            <person name="Braasch I."/>
            <person name="Desvignes T."/>
            <person name="Postlethwait J."/>
            <person name="Bobe J."/>
            <person name="Wedekind C."/>
            <person name="Guiguen Y."/>
        </authorList>
    </citation>
    <scope>NUCLEOTIDE SEQUENCE [LARGE SCALE GENOMIC DNA]</scope>
    <source>
        <strain evidence="2">Cs_M1</strain>
        <tissue evidence="2">Blood</tissue>
    </source>
</reference>
<accession>A0AAN8LIH6</accession>
<evidence type="ECO:0000256" key="1">
    <source>
        <dbReference type="SAM" id="MobiDB-lite"/>
    </source>
</evidence>
<name>A0AAN8LIH6_9TELE</name>
<gene>
    <name evidence="2" type="ORF">J4Q44_G00166500</name>
</gene>
<feature type="region of interest" description="Disordered" evidence="1">
    <location>
        <begin position="29"/>
        <end position="59"/>
    </location>
</feature>
<sequence>MWPTSSVFPSFKTSLIPWRAAFECILRPTRSPQVRENPPPRQGRTRRARGGGGGGGHSRRRLLRFSVMLMTPGTHRRGSGGVHHHQYSLHQHKRSLYCVLLCSCCLHHPSRCQPCAL</sequence>
<protein>
    <submittedName>
        <fullName evidence="2">Uncharacterized protein</fullName>
    </submittedName>
</protein>
<comment type="caution">
    <text evidence="2">The sequence shown here is derived from an EMBL/GenBank/DDBJ whole genome shotgun (WGS) entry which is preliminary data.</text>
</comment>
<dbReference type="AlphaFoldDB" id="A0AAN8LIH6"/>
<evidence type="ECO:0000313" key="2">
    <source>
        <dbReference type="EMBL" id="KAK6313303.1"/>
    </source>
</evidence>
<dbReference type="Proteomes" id="UP001356427">
    <property type="component" value="Unassembled WGS sequence"/>
</dbReference>
<dbReference type="EMBL" id="JAGTTL010000014">
    <property type="protein sequence ID" value="KAK6313303.1"/>
    <property type="molecule type" value="Genomic_DNA"/>
</dbReference>
<organism evidence="2 3">
    <name type="scientific">Coregonus suidteri</name>
    <dbReference type="NCBI Taxonomy" id="861788"/>
    <lineage>
        <taxon>Eukaryota</taxon>
        <taxon>Metazoa</taxon>
        <taxon>Chordata</taxon>
        <taxon>Craniata</taxon>
        <taxon>Vertebrata</taxon>
        <taxon>Euteleostomi</taxon>
        <taxon>Actinopterygii</taxon>
        <taxon>Neopterygii</taxon>
        <taxon>Teleostei</taxon>
        <taxon>Protacanthopterygii</taxon>
        <taxon>Salmoniformes</taxon>
        <taxon>Salmonidae</taxon>
        <taxon>Coregoninae</taxon>
        <taxon>Coregonus</taxon>
    </lineage>
</organism>